<protein>
    <recommendedName>
        <fullName evidence="3">fructose-bisphosphatase</fullName>
        <ecNumber evidence="3">3.1.3.11</ecNumber>
    </recommendedName>
</protein>
<sequence length="388" mass="42558">MLIVLSKDADLSRFGGVLQFSTKIEVMVSEEEVEPVRVENDSSGTKYCIAFDPLDGSSNIDCNVSTGTIFGIYHRERALQGGYVLRKARSRPQSLTFFVLCAATNSFKDILQPGNQLVAAGYCMYGSSTQLVLTWGKGVHCFTLDPTIGAFILSHKNMRIPENPKTIYSCNEGNYAHWDCASKAFVDECKNKPTPYNARYVGSMVSDIHRSAMAFANLLRRSHFALQRRSFAPVAAYYRAMAAQVDHSNPITLSRFILAEKEIQGNSDLSVLFTSIELACKVIASSVRRAGLTGLYGLDGSENSTGDQVKKLDVLANDIFVNSLKFSTKIEVMVSEEEEKPIIVDHESGGTKYCIAFDPLDGSSNIDCNVSTGTIFAIYQRDATSEGG</sequence>
<dbReference type="Pfam" id="PF18913">
    <property type="entry name" value="FBPase_C"/>
    <property type="match status" value="1"/>
</dbReference>
<dbReference type="InterPro" id="IPR033391">
    <property type="entry name" value="FBPase_N"/>
</dbReference>
<evidence type="ECO:0000256" key="4">
    <source>
        <dbReference type="ARBA" id="ARBA00022801"/>
    </source>
</evidence>
<dbReference type="GO" id="GO:0042132">
    <property type="term" value="F:fructose 1,6-bisphosphate 1-phosphatase activity"/>
    <property type="evidence" value="ECO:0007669"/>
    <property type="project" value="UniProtKB-EC"/>
</dbReference>
<name>A0A9W6TK91_9STRA</name>
<evidence type="ECO:0000256" key="6">
    <source>
        <dbReference type="RuleBase" id="RU000508"/>
    </source>
</evidence>
<dbReference type="GO" id="GO:0006002">
    <property type="term" value="P:fructose 6-phosphate metabolic process"/>
    <property type="evidence" value="ECO:0007669"/>
    <property type="project" value="TreeGrafter"/>
</dbReference>
<dbReference type="EMBL" id="BSXW01000172">
    <property type="protein sequence ID" value="GMF13797.1"/>
    <property type="molecule type" value="Genomic_DNA"/>
</dbReference>
<dbReference type="AlphaFoldDB" id="A0A9W6TK91"/>
<dbReference type="Gene3D" id="3.40.190.80">
    <property type="match status" value="1"/>
</dbReference>
<feature type="domain" description="Fructose-1-6-bisphosphatase class I N-terminal" evidence="7">
    <location>
        <begin position="251"/>
        <end position="383"/>
    </location>
</feature>
<dbReference type="PIRSF" id="PIRSF500210">
    <property type="entry name" value="FBPtase"/>
    <property type="match status" value="1"/>
</dbReference>
<gene>
    <name evidence="9" type="ORF">Plil01_000423700</name>
</gene>
<dbReference type="InterPro" id="IPR028343">
    <property type="entry name" value="FBPtase"/>
</dbReference>
<dbReference type="PANTHER" id="PTHR11556:SF41">
    <property type="entry name" value="FRUCTOSE-1,6-BISPHOSPHATASE, CYTOSOLIC"/>
    <property type="match status" value="1"/>
</dbReference>
<proteinExistence type="inferred from homology"/>
<evidence type="ECO:0000259" key="8">
    <source>
        <dbReference type="Pfam" id="PF18913"/>
    </source>
</evidence>
<organism evidence="9 10">
    <name type="scientific">Phytophthora lilii</name>
    <dbReference type="NCBI Taxonomy" id="2077276"/>
    <lineage>
        <taxon>Eukaryota</taxon>
        <taxon>Sar</taxon>
        <taxon>Stramenopiles</taxon>
        <taxon>Oomycota</taxon>
        <taxon>Peronosporomycetes</taxon>
        <taxon>Peronosporales</taxon>
        <taxon>Peronosporaceae</taxon>
        <taxon>Phytophthora</taxon>
    </lineage>
</organism>
<comment type="caution">
    <text evidence="9">The sequence shown here is derived from an EMBL/GenBank/DDBJ whole genome shotgun (WGS) entry which is preliminary data.</text>
</comment>
<dbReference type="Gene3D" id="3.30.540.10">
    <property type="entry name" value="Fructose-1,6-Bisphosphatase, subunit A, domain 1"/>
    <property type="match status" value="2"/>
</dbReference>
<dbReference type="GO" id="GO:0005829">
    <property type="term" value="C:cytosol"/>
    <property type="evidence" value="ECO:0007669"/>
    <property type="project" value="TreeGrafter"/>
</dbReference>
<dbReference type="InterPro" id="IPR044015">
    <property type="entry name" value="FBPase_C_dom"/>
</dbReference>
<dbReference type="Pfam" id="PF00316">
    <property type="entry name" value="FBPase"/>
    <property type="match status" value="2"/>
</dbReference>
<evidence type="ECO:0000256" key="2">
    <source>
        <dbReference type="ARBA" id="ARBA00010941"/>
    </source>
</evidence>
<dbReference type="Proteomes" id="UP001165083">
    <property type="component" value="Unassembled WGS sequence"/>
</dbReference>
<evidence type="ECO:0000256" key="5">
    <source>
        <dbReference type="ARBA" id="ARBA00023277"/>
    </source>
</evidence>
<evidence type="ECO:0000313" key="9">
    <source>
        <dbReference type="EMBL" id="GMF13797.1"/>
    </source>
</evidence>
<dbReference type="SUPFAM" id="SSF56655">
    <property type="entry name" value="Carbohydrate phosphatase"/>
    <property type="match status" value="2"/>
</dbReference>
<evidence type="ECO:0000259" key="7">
    <source>
        <dbReference type="Pfam" id="PF00316"/>
    </source>
</evidence>
<dbReference type="GO" id="GO:0006000">
    <property type="term" value="P:fructose metabolic process"/>
    <property type="evidence" value="ECO:0007669"/>
    <property type="project" value="TreeGrafter"/>
</dbReference>
<dbReference type="OrthoDB" id="10256725at2759"/>
<feature type="domain" description="Fructose-1-6-bisphosphatase class I N-terminal" evidence="7">
    <location>
        <begin position="17"/>
        <end position="156"/>
    </location>
</feature>
<dbReference type="InterPro" id="IPR000146">
    <property type="entry name" value="FBPase_class-1"/>
</dbReference>
<feature type="domain" description="Fructose-1-6-bisphosphatase class 1 C-terminal" evidence="8">
    <location>
        <begin position="165"/>
        <end position="211"/>
    </location>
</feature>
<evidence type="ECO:0000256" key="3">
    <source>
        <dbReference type="ARBA" id="ARBA00013093"/>
    </source>
</evidence>
<evidence type="ECO:0000256" key="1">
    <source>
        <dbReference type="ARBA" id="ARBA00001273"/>
    </source>
</evidence>
<keyword evidence="5 6" id="KW-0119">Carbohydrate metabolism</keyword>
<dbReference type="PANTHER" id="PTHR11556">
    <property type="entry name" value="FRUCTOSE-1,6-BISPHOSPHATASE-RELATED"/>
    <property type="match status" value="1"/>
</dbReference>
<comment type="similarity">
    <text evidence="2 6">Belongs to the FBPase class 1 family.</text>
</comment>
<dbReference type="GO" id="GO:0006094">
    <property type="term" value="P:gluconeogenesis"/>
    <property type="evidence" value="ECO:0007669"/>
    <property type="project" value="TreeGrafter"/>
</dbReference>
<dbReference type="GO" id="GO:0030388">
    <property type="term" value="P:fructose 1,6-bisphosphate metabolic process"/>
    <property type="evidence" value="ECO:0007669"/>
    <property type="project" value="TreeGrafter"/>
</dbReference>
<evidence type="ECO:0000313" key="10">
    <source>
        <dbReference type="Proteomes" id="UP001165083"/>
    </source>
</evidence>
<keyword evidence="4 6" id="KW-0378">Hydrolase</keyword>
<accession>A0A9W6TK91</accession>
<dbReference type="PRINTS" id="PR00115">
    <property type="entry name" value="F16BPHPHTASE"/>
</dbReference>
<comment type="catalytic activity">
    <reaction evidence="1">
        <text>beta-D-fructose 1,6-bisphosphate + H2O = beta-D-fructose 6-phosphate + phosphate</text>
        <dbReference type="Rhea" id="RHEA:11064"/>
        <dbReference type="ChEBI" id="CHEBI:15377"/>
        <dbReference type="ChEBI" id="CHEBI:32966"/>
        <dbReference type="ChEBI" id="CHEBI:43474"/>
        <dbReference type="ChEBI" id="CHEBI:57634"/>
        <dbReference type="EC" id="3.1.3.11"/>
    </reaction>
</comment>
<dbReference type="EC" id="3.1.3.11" evidence="3"/>
<keyword evidence="10" id="KW-1185">Reference proteome</keyword>
<reference evidence="9" key="1">
    <citation type="submission" date="2023-04" db="EMBL/GenBank/DDBJ databases">
        <title>Phytophthora lilii NBRC 32176.</title>
        <authorList>
            <person name="Ichikawa N."/>
            <person name="Sato H."/>
            <person name="Tonouchi N."/>
        </authorList>
    </citation>
    <scope>NUCLEOTIDE SEQUENCE</scope>
    <source>
        <strain evidence="9">NBRC 32176</strain>
    </source>
</reference>
<dbReference type="PIRSF" id="PIRSF000904">
    <property type="entry name" value="FBPtase_SBPase"/>
    <property type="match status" value="1"/>
</dbReference>
<dbReference type="GO" id="GO:0005986">
    <property type="term" value="P:sucrose biosynthetic process"/>
    <property type="evidence" value="ECO:0007669"/>
    <property type="project" value="TreeGrafter"/>
</dbReference>